<proteinExistence type="inferred from homology"/>
<comment type="subcellular location">
    <subcellularLocation>
        <location evidence="1">Periplasm</location>
    </subcellularLocation>
</comment>
<evidence type="ECO:0000313" key="4">
    <source>
        <dbReference type="EMBL" id="GBL46315.1"/>
    </source>
</evidence>
<dbReference type="NCBIfam" id="TIGR02795">
    <property type="entry name" value="tol_pal_ybgF"/>
    <property type="match status" value="1"/>
</dbReference>
<dbReference type="GO" id="GO:0030288">
    <property type="term" value="C:outer membrane-bounded periplasmic space"/>
    <property type="evidence" value="ECO:0007669"/>
    <property type="project" value="UniProtKB-UniRule"/>
</dbReference>
<keyword evidence="1" id="KW-0175">Coiled coil</keyword>
<keyword evidence="1" id="KW-0132">Cell division</keyword>
<feature type="coiled-coil region" evidence="1">
    <location>
        <begin position="59"/>
        <end position="86"/>
    </location>
</feature>
<reference evidence="4 5" key="1">
    <citation type="journal article" date="2019" name="Front. Microbiol.">
        <title>Genomes of Neutrophilic Sulfur-Oxidizing Chemolithoautotrophs Representing 9 Proteobacterial Species From 8 Genera.</title>
        <authorList>
            <person name="Watanabe T."/>
            <person name="Kojima H."/>
            <person name="Umezawa K."/>
            <person name="Hori C."/>
            <person name="Takasuka T.E."/>
            <person name="Kato Y."/>
            <person name="Fukui M."/>
        </authorList>
    </citation>
    <scope>NUCLEOTIDE SEQUENCE [LARGE SCALE GENOMIC DNA]</scope>
    <source>
        <strain evidence="4 5">TTN</strain>
    </source>
</reference>
<sequence length="263" mass="28713" precursor="true">MMRAPYFRLLLAVCLAGIYLPASANDAEVARHLADMQAQISSMDARIGRLESMLQNGSMLNLLSEVEELKAQVRRLRGDVDVQSNEISVTQKRQNDLYTDLDTRLRKIQHADNGPAASAATDAASDKTTSAVPALPAAGGNSAHDYEAALNQFKAANYPATIAAFKDFIKKYPDNPLTPSAQYWIGNAYFSMKDYKAAIAQQRKLIAAHPDNPKVPDAMLNISSAQLEMGDLDAARKTLTVLVTKYPDSNATTLARKRLDALK</sequence>
<dbReference type="PROSITE" id="PS50005">
    <property type="entry name" value="TPR"/>
    <property type="match status" value="1"/>
</dbReference>
<comment type="caution">
    <text evidence="4">The sequence shown here is derived from an EMBL/GenBank/DDBJ whole genome shotgun (WGS) entry which is preliminary data.</text>
</comment>
<keyword evidence="1" id="KW-0131">Cell cycle</keyword>
<dbReference type="Gene3D" id="1.25.40.10">
    <property type="entry name" value="Tetratricopeptide repeat domain"/>
    <property type="match status" value="1"/>
</dbReference>
<dbReference type="InterPro" id="IPR011990">
    <property type="entry name" value="TPR-like_helical_dom_sf"/>
</dbReference>
<dbReference type="GO" id="GO:0043093">
    <property type="term" value="P:FtsZ-dependent cytokinesis"/>
    <property type="evidence" value="ECO:0007669"/>
    <property type="project" value="UniProtKB-UniRule"/>
</dbReference>
<dbReference type="Proteomes" id="UP000286806">
    <property type="component" value="Unassembled WGS sequence"/>
</dbReference>
<keyword evidence="2" id="KW-0802">TPR repeat</keyword>
<evidence type="ECO:0000256" key="1">
    <source>
        <dbReference type="HAMAP-Rule" id="MF_02066"/>
    </source>
</evidence>
<dbReference type="Pfam" id="PF13432">
    <property type="entry name" value="TPR_16"/>
    <property type="match status" value="1"/>
</dbReference>
<feature type="chain" id="PRO_5019597497" description="Cell division coordinator CpoB" evidence="1">
    <location>
        <begin position="25"/>
        <end position="263"/>
    </location>
</feature>
<dbReference type="GO" id="GO:0070206">
    <property type="term" value="P:protein trimerization"/>
    <property type="evidence" value="ECO:0007669"/>
    <property type="project" value="InterPro"/>
</dbReference>
<gene>
    <name evidence="1" type="primary">cpoB</name>
    <name evidence="4" type="ORF">SFMTTN_2128</name>
</gene>
<keyword evidence="1" id="KW-0732">Signal</keyword>
<dbReference type="Pfam" id="PF16331">
    <property type="entry name" value="TolA_bind_tri"/>
    <property type="match status" value="1"/>
</dbReference>
<accession>A0A401JFB1</accession>
<feature type="signal peptide" evidence="1">
    <location>
        <begin position="1"/>
        <end position="24"/>
    </location>
</feature>
<evidence type="ECO:0000259" key="3">
    <source>
        <dbReference type="Pfam" id="PF16331"/>
    </source>
</evidence>
<evidence type="ECO:0000256" key="2">
    <source>
        <dbReference type="PROSITE-ProRule" id="PRU00339"/>
    </source>
</evidence>
<feature type="repeat" description="TPR" evidence="2">
    <location>
        <begin position="179"/>
        <end position="212"/>
    </location>
</feature>
<dbReference type="InterPro" id="IPR034706">
    <property type="entry name" value="CpoB"/>
</dbReference>
<dbReference type="InterPro" id="IPR032519">
    <property type="entry name" value="YbgF_tri"/>
</dbReference>
<protein>
    <recommendedName>
        <fullName evidence="1">Cell division coordinator CpoB</fullName>
    </recommendedName>
</protein>
<dbReference type="EMBL" id="BGOW01000017">
    <property type="protein sequence ID" value="GBL46315.1"/>
    <property type="molecule type" value="Genomic_DNA"/>
</dbReference>
<name>A0A401JFB1_9PROT</name>
<dbReference type="OrthoDB" id="8525418at2"/>
<dbReference type="Gene3D" id="1.20.5.110">
    <property type="match status" value="1"/>
</dbReference>
<dbReference type="AlphaFoldDB" id="A0A401JFB1"/>
<keyword evidence="5" id="KW-1185">Reference proteome</keyword>
<dbReference type="RefSeq" id="WP_124705094.1">
    <property type="nucleotide sequence ID" value="NZ_BGOW01000017.1"/>
</dbReference>
<feature type="domain" description="YbgF trimerisation" evidence="3">
    <location>
        <begin position="42"/>
        <end position="111"/>
    </location>
</feature>
<comment type="function">
    <text evidence="1">Mediates coordination of peptidoglycan synthesis and outer membrane constriction during cell division.</text>
</comment>
<dbReference type="HAMAP" id="MF_02066">
    <property type="entry name" value="CpoB"/>
    <property type="match status" value="1"/>
</dbReference>
<dbReference type="SUPFAM" id="SSF48452">
    <property type="entry name" value="TPR-like"/>
    <property type="match status" value="1"/>
</dbReference>
<evidence type="ECO:0000313" key="5">
    <source>
        <dbReference type="Proteomes" id="UP000286806"/>
    </source>
</evidence>
<dbReference type="InterPro" id="IPR014162">
    <property type="entry name" value="CpoB_C"/>
</dbReference>
<organism evidence="4 5">
    <name type="scientific">Sulfuriferula multivorans</name>
    <dbReference type="NCBI Taxonomy" id="1559896"/>
    <lineage>
        <taxon>Bacteria</taxon>
        <taxon>Pseudomonadati</taxon>
        <taxon>Pseudomonadota</taxon>
        <taxon>Betaproteobacteria</taxon>
        <taxon>Nitrosomonadales</taxon>
        <taxon>Sulfuricellaceae</taxon>
        <taxon>Sulfuriferula</taxon>
    </lineage>
</organism>
<dbReference type="InterPro" id="IPR019734">
    <property type="entry name" value="TPR_rpt"/>
</dbReference>
<keyword evidence="1" id="KW-0574">Periplasm</keyword>
<comment type="similarity">
    <text evidence="1">Belongs to the CpoB family.</text>
</comment>
<dbReference type="Pfam" id="PF13174">
    <property type="entry name" value="TPR_6"/>
    <property type="match status" value="1"/>
</dbReference>